<dbReference type="PANTHER" id="PTHR37540:SF5">
    <property type="entry name" value="TRANSCRIPTION FACTOR DOMAIN-CONTAINING PROTEIN"/>
    <property type="match status" value="1"/>
</dbReference>
<gene>
    <name evidence="2" type="ORF">N7456_003874</name>
</gene>
<dbReference type="Proteomes" id="UP001149165">
    <property type="component" value="Unassembled WGS sequence"/>
</dbReference>
<feature type="compositionally biased region" description="Basic and acidic residues" evidence="1">
    <location>
        <begin position="66"/>
        <end position="78"/>
    </location>
</feature>
<reference evidence="2" key="2">
    <citation type="journal article" date="2023" name="IMA Fungus">
        <title>Comparative genomic study of the Penicillium genus elucidates a diverse pangenome and 15 lateral gene transfer events.</title>
        <authorList>
            <person name="Petersen C."/>
            <person name="Sorensen T."/>
            <person name="Nielsen M.R."/>
            <person name="Sondergaard T.E."/>
            <person name="Sorensen J.L."/>
            <person name="Fitzpatrick D.A."/>
            <person name="Frisvad J.C."/>
            <person name="Nielsen K.L."/>
        </authorList>
    </citation>
    <scope>NUCLEOTIDE SEQUENCE</scope>
    <source>
        <strain evidence="2">IBT 30069</strain>
    </source>
</reference>
<comment type="caution">
    <text evidence="2">The sequence shown here is derived from an EMBL/GenBank/DDBJ whole genome shotgun (WGS) entry which is preliminary data.</text>
</comment>
<name>A0A9W9FVH8_9EURO</name>
<dbReference type="AlphaFoldDB" id="A0A9W9FVH8"/>
<evidence type="ECO:0000313" key="3">
    <source>
        <dbReference type="Proteomes" id="UP001149165"/>
    </source>
</evidence>
<accession>A0A9W9FVH8</accession>
<sequence length="291" mass="32584">MDINLGVAADDSCDVGIPEYEARKPVPTFTWPIIPRRRSTDDERQAASPFGPVGSSVSDSALELARMSREPSMEWLEDRTDDEGDETMNKTETPRLYSELDPGTLDVFPSSLPPQVLQRALTYRRSIMSPRVLPSRNASNPYLQFWFPMALNNPAAFNAIIFSSLSHEMVNRLISTSTQSPAPTDEIVPHLQSCYLETVAFVNESLRDPTQVATDVLLLAVLMLVEKPVVQRAKEWTKKSPFRAPLQGLQWLDVHSAREPNPLHQKGLERLVYLRRGLSNIETPGLAAAIF</sequence>
<proteinExistence type="predicted"/>
<dbReference type="Pfam" id="PF11951">
    <property type="entry name" value="Fungal_trans_2"/>
    <property type="match status" value="1"/>
</dbReference>
<keyword evidence="3" id="KW-1185">Reference proteome</keyword>
<dbReference type="OrthoDB" id="3469466at2759"/>
<evidence type="ECO:0000256" key="1">
    <source>
        <dbReference type="SAM" id="MobiDB-lite"/>
    </source>
</evidence>
<dbReference type="EMBL" id="JAPQKH010000003">
    <property type="protein sequence ID" value="KAJ5107199.1"/>
    <property type="molecule type" value="Genomic_DNA"/>
</dbReference>
<organism evidence="2 3">
    <name type="scientific">Penicillium angulare</name>
    <dbReference type="NCBI Taxonomy" id="116970"/>
    <lineage>
        <taxon>Eukaryota</taxon>
        <taxon>Fungi</taxon>
        <taxon>Dikarya</taxon>
        <taxon>Ascomycota</taxon>
        <taxon>Pezizomycotina</taxon>
        <taxon>Eurotiomycetes</taxon>
        <taxon>Eurotiomycetidae</taxon>
        <taxon>Eurotiales</taxon>
        <taxon>Aspergillaceae</taxon>
        <taxon>Penicillium</taxon>
    </lineage>
</organism>
<dbReference type="InterPro" id="IPR021858">
    <property type="entry name" value="Fun_TF"/>
</dbReference>
<feature type="region of interest" description="Disordered" evidence="1">
    <location>
        <begin position="34"/>
        <end position="91"/>
    </location>
</feature>
<reference evidence="2" key="1">
    <citation type="submission" date="2022-11" db="EMBL/GenBank/DDBJ databases">
        <authorList>
            <person name="Petersen C."/>
        </authorList>
    </citation>
    <scope>NUCLEOTIDE SEQUENCE</scope>
    <source>
        <strain evidence="2">IBT 30069</strain>
    </source>
</reference>
<dbReference type="PANTHER" id="PTHR37540">
    <property type="entry name" value="TRANSCRIPTION FACTOR (ACR-2), PUTATIVE-RELATED-RELATED"/>
    <property type="match status" value="1"/>
</dbReference>
<protein>
    <submittedName>
        <fullName evidence="2">Uncharacterized protein</fullName>
    </submittedName>
</protein>
<evidence type="ECO:0000313" key="2">
    <source>
        <dbReference type="EMBL" id="KAJ5107199.1"/>
    </source>
</evidence>